<dbReference type="InterPro" id="IPR037523">
    <property type="entry name" value="VOC_core"/>
</dbReference>
<sequence length="191" mass="21075">MAQNTISDTNNYQKTEVRGIDHVGITVPDIEAATKYLEEAFGATFLYDNITPNDPPQTGLGAEAKLGIAHGAAVTRIRMIRIANGANIELFEMKVPDGERKMKTIPSDYGLQHVAFYSDDIDATRERVIKAGGKVLTGPTIMHGKEEGNGNKFLYTIAPWGTFFEVISLPSPLKIDETNKVHRWKAKDTLL</sequence>
<feature type="domain" description="VOC" evidence="2">
    <location>
        <begin position="19"/>
        <end position="169"/>
    </location>
</feature>
<dbReference type="GO" id="GO:0004493">
    <property type="term" value="F:methylmalonyl-CoA epimerase activity"/>
    <property type="evidence" value="ECO:0007669"/>
    <property type="project" value="TreeGrafter"/>
</dbReference>
<protein>
    <submittedName>
        <fullName evidence="3">Glyoxalase</fullName>
    </submittedName>
</protein>
<evidence type="ECO:0000256" key="1">
    <source>
        <dbReference type="ARBA" id="ARBA00022723"/>
    </source>
</evidence>
<reference evidence="3 4" key="1">
    <citation type="submission" date="2017-11" db="EMBL/GenBank/DDBJ databases">
        <title>Infants hospitalized years apart are colonized by the same room-sourced microbial strains.</title>
        <authorList>
            <person name="Brooks B."/>
            <person name="Olm M.R."/>
            <person name="Firek B.A."/>
            <person name="Baker R."/>
            <person name="Thomas B.C."/>
            <person name="Morowitz M.J."/>
            <person name="Banfield J.F."/>
        </authorList>
    </citation>
    <scope>NUCLEOTIDE SEQUENCE [LARGE SCALE GENOMIC DNA]</scope>
    <source>
        <strain evidence="3">S2_009_000_R2_76</strain>
    </source>
</reference>
<dbReference type="Pfam" id="PF00903">
    <property type="entry name" value="Glyoxalase"/>
    <property type="match status" value="1"/>
</dbReference>
<dbReference type="InterPro" id="IPR004360">
    <property type="entry name" value="Glyas_Fos-R_dOase_dom"/>
</dbReference>
<accession>A0A2W5GE57</accession>
<evidence type="ECO:0000259" key="2">
    <source>
        <dbReference type="PROSITE" id="PS51819"/>
    </source>
</evidence>
<organism evidence="3 4">
    <name type="scientific">Pseudopedobacter saltans</name>
    <dbReference type="NCBI Taxonomy" id="151895"/>
    <lineage>
        <taxon>Bacteria</taxon>
        <taxon>Pseudomonadati</taxon>
        <taxon>Bacteroidota</taxon>
        <taxon>Sphingobacteriia</taxon>
        <taxon>Sphingobacteriales</taxon>
        <taxon>Sphingobacteriaceae</taxon>
        <taxon>Pseudopedobacter</taxon>
    </lineage>
</organism>
<dbReference type="GO" id="GO:0046872">
    <property type="term" value="F:metal ion binding"/>
    <property type="evidence" value="ECO:0007669"/>
    <property type="project" value="UniProtKB-KW"/>
</dbReference>
<dbReference type="Gene3D" id="3.10.180.10">
    <property type="entry name" value="2,3-Dihydroxybiphenyl 1,2-Dioxygenase, domain 1"/>
    <property type="match status" value="1"/>
</dbReference>
<evidence type="ECO:0000313" key="3">
    <source>
        <dbReference type="EMBL" id="PZP41582.1"/>
    </source>
</evidence>
<gene>
    <name evidence="3" type="ORF">DI598_18040</name>
</gene>
<dbReference type="InterPro" id="IPR029068">
    <property type="entry name" value="Glyas_Bleomycin-R_OHBP_Dase"/>
</dbReference>
<dbReference type="SUPFAM" id="SSF54593">
    <property type="entry name" value="Glyoxalase/Bleomycin resistance protein/Dihydroxybiphenyl dioxygenase"/>
    <property type="match status" value="1"/>
</dbReference>
<name>A0A2W5GE57_9SPHI</name>
<dbReference type="PROSITE" id="PS51819">
    <property type="entry name" value="VOC"/>
    <property type="match status" value="1"/>
</dbReference>
<dbReference type="GO" id="GO:0046491">
    <property type="term" value="P:L-methylmalonyl-CoA metabolic process"/>
    <property type="evidence" value="ECO:0007669"/>
    <property type="project" value="TreeGrafter"/>
</dbReference>
<dbReference type="AlphaFoldDB" id="A0A2W5GE57"/>
<keyword evidence="1" id="KW-0479">Metal-binding</keyword>
<proteinExistence type="predicted"/>
<dbReference type="EMBL" id="QFOI01000503">
    <property type="protein sequence ID" value="PZP41582.1"/>
    <property type="molecule type" value="Genomic_DNA"/>
</dbReference>
<dbReference type="PANTHER" id="PTHR43048:SF6">
    <property type="entry name" value="BLR8189 PROTEIN"/>
    <property type="match status" value="1"/>
</dbReference>
<comment type="caution">
    <text evidence="3">The sequence shown here is derived from an EMBL/GenBank/DDBJ whole genome shotgun (WGS) entry which is preliminary data.</text>
</comment>
<evidence type="ECO:0000313" key="4">
    <source>
        <dbReference type="Proteomes" id="UP000249645"/>
    </source>
</evidence>
<dbReference type="Proteomes" id="UP000249645">
    <property type="component" value="Unassembled WGS sequence"/>
</dbReference>
<dbReference type="InterPro" id="IPR051785">
    <property type="entry name" value="MMCE/EMCE_epimerase"/>
</dbReference>
<dbReference type="PANTHER" id="PTHR43048">
    <property type="entry name" value="METHYLMALONYL-COA EPIMERASE"/>
    <property type="match status" value="1"/>
</dbReference>